<dbReference type="Gene3D" id="2.60.120.1000">
    <property type="match status" value="1"/>
</dbReference>
<name>A0A448WS70_9PLAT</name>
<proteinExistence type="predicted"/>
<accession>A0A448WS70</accession>
<evidence type="ECO:0000313" key="1">
    <source>
        <dbReference type="EMBL" id="VEL18893.1"/>
    </source>
</evidence>
<protein>
    <submittedName>
        <fullName evidence="1">Uncharacterized protein</fullName>
    </submittedName>
</protein>
<evidence type="ECO:0000313" key="2">
    <source>
        <dbReference type="Proteomes" id="UP000784294"/>
    </source>
</evidence>
<keyword evidence="2" id="KW-1185">Reference proteome</keyword>
<dbReference type="EMBL" id="CAAALY010039222">
    <property type="protein sequence ID" value="VEL18893.1"/>
    <property type="molecule type" value="Genomic_DNA"/>
</dbReference>
<sequence>MVLTVTGRQASLLPVRNVRLPQESNSHSRLGIELGSVCFFPAQKVYELSERSRKARQRLEVNRIISGFEDPNQERSTTRSDRIQKDIDVVTSAPSDIGAAGLLHTFFSPGLTLEH</sequence>
<organism evidence="1 2">
    <name type="scientific">Protopolystoma xenopodis</name>
    <dbReference type="NCBI Taxonomy" id="117903"/>
    <lineage>
        <taxon>Eukaryota</taxon>
        <taxon>Metazoa</taxon>
        <taxon>Spiralia</taxon>
        <taxon>Lophotrochozoa</taxon>
        <taxon>Platyhelminthes</taxon>
        <taxon>Monogenea</taxon>
        <taxon>Polyopisthocotylea</taxon>
        <taxon>Polystomatidea</taxon>
        <taxon>Polystomatidae</taxon>
        <taxon>Protopolystoma</taxon>
    </lineage>
</organism>
<comment type="caution">
    <text evidence="1">The sequence shown here is derived from an EMBL/GenBank/DDBJ whole genome shotgun (WGS) entry which is preliminary data.</text>
</comment>
<dbReference type="AlphaFoldDB" id="A0A448WS70"/>
<reference evidence="1" key="1">
    <citation type="submission" date="2018-11" db="EMBL/GenBank/DDBJ databases">
        <authorList>
            <consortium name="Pathogen Informatics"/>
        </authorList>
    </citation>
    <scope>NUCLEOTIDE SEQUENCE</scope>
</reference>
<gene>
    <name evidence="1" type="ORF">PXEA_LOCUS12333</name>
</gene>
<dbReference type="Proteomes" id="UP000784294">
    <property type="component" value="Unassembled WGS sequence"/>
</dbReference>